<evidence type="ECO:0000313" key="1">
    <source>
        <dbReference type="EMBL" id="QDV05886.1"/>
    </source>
</evidence>
<dbReference type="PROSITE" id="PS51257">
    <property type="entry name" value="PROKAR_LIPOPROTEIN"/>
    <property type="match status" value="1"/>
</dbReference>
<evidence type="ECO:0000313" key="2">
    <source>
        <dbReference type="Proteomes" id="UP000320390"/>
    </source>
</evidence>
<gene>
    <name evidence="1" type="ORF">Poly30_13890</name>
</gene>
<dbReference type="AlphaFoldDB" id="A0A518EP74"/>
<dbReference type="RefSeq" id="WP_145195572.1">
    <property type="nucleotide sequence ID" value="NZ_CP036434.1"/>
</dbReference>
<protein>
    <recommendedName>
        <fullName evidence="3">Lipocalin-like domain-containing protein</fullName>
    </recommendedName>
</protein>
<sequence>MGVPLERKRGFGLHHLAAVGLLTSLGSCIAPSVLDESARVVETEVEREWRPAVAEDLSGLYGSIDIKGPAAAALSKLFYSFEPSGSYTGAALFSETPPRFETLSGTWELEGSEVALDGNEPAVLEAADGALRMTGAEGTVTFVRVATH</sequence>
<name>A0A518EP74_9BACT</name>
<reference evidence="1 2" key="1">
    <citation type="submission" date="2019-02" db="EMBL/GenBank/DDBJ databases">
        <title>Deep-cultivation of Planctomycetes and their phenomic and genomic characterization uncovers novel biology.</title>
        <authorList>
            <person name="Wiegand S."/>
            <person name="Jogler M."/>
            <person name="Boedeker C."/>
            <person name="Pinto D."/>
            <person name="Vollmers J."/>
            <person name="Rivas-Marin E."/>
            <person name="Kohn T."/>
            <person name="Peeters S.H."/>
            <person name="Heuer A."/>
            <person name="Rast P."/>
            <person name="Oberbeckmann S."/>
            <person name="Bunk B."/>
            <person name="Jeske O."/>
            <person name="Meyerdierks A."/>
            <person name="Storesund J.E."/>
            <person name="Kallscheuer N."/>
            <person name="Luecker S."/>
            <person name="Lage O.M."/>
            <person name="Pohl T."/>
            <person name="Merkel B.J."/>
            <person name="Hornburger P."/>
            <person name="Mueller R.-W."/>
            <person name="Bruemmer F."/>
            <person name="Labrenz M."/>
            <person name="Spormann A.M."/>
            <person name="Op den Camp H."/>
            <person name="Overmann J."/>
            <person name="Amann R."/>
            <person name="Jetten M.S.M."/>
            <person name="Mascher T."/>
            <person name="Medema M.H."/>
            <person name="Devos D.P."/>
            <person name="Kaster A.-K."/>
            <person name="Ovreas L."/>
            <person name="Rohde M."/>
            <person name="Galperin M.Y."/>
            <person name="Jogler C."/>
        </authorList>
    </citation>
    <scope>NUCLEOTIDE SEQUENCE [LARGE SCALE GENOMIC DNA]</scope>
    <source>
        <strain evidence="1 2">Poly30</strain>
    </source>
</reference>
<dbReference type="EMBL" id="CP036434">
    <property type="protein sequence ID" value="QDV05886.1"/>
    <property type="molecule type" value="Genomic_DNA"/>
</dbReference>
<dbReference type="Proteomes" id="UP000320390">
    <property type="component" value="Chromosome"/>
</dbReference>
<evidence type="ECO:0008006" key="3">
    <source>
        <dbReference type="Google" id="ProtNLM"/>
    </source>
</evidence>
<accession>A0A518EP74</accession>
<proteinExistence type="predicted"/>
<keyword evidence="2" id="KW-1185">Reference proteome</keyword>
<organism evidence="1 2">
    <name type="scientific">Saltatorellus ferox</name>
    <dbReference type="NCBI Taxonomy" id="2528018"/>
    <lineage>
        <taxon>Bacteria</taxon>
        <taxon>Pseudomonadati</taxon>
        <taxon>Planctomycetota</taxon>
        <taxon>Planctomycetia</taxon>
        <taxon>Planctomycetia incertae sedis</taxon>
        <taxon>Saltatorellus</taxon>
    </lineage>
</organism>